<dbReference type="RefSeq" id="WP_369061590.1">
    <property type="nucleotide sequence ID" value="NZ_CP158375.1"/>
</dbReference>
<evidence type="ECO:0000259" key="9">
    <source>
        <dbReference type="PROSITE" id="PS51755"/>
    </source>
</evidence>
<dbReference type="Pfam" id="PF00486">
    <property type="entry name" value="Trans_reg_C"/>
    <property type="match status" value="1"/>
</dbReference>
<keyword evidence="5" id="KW-0804">Transcription</keyword>
<evidence type="ECO:0000256" key="6">
    <source>
        <dbReference type="PROSITE-ProRule" id="PRU00169"/>
    </source>
</evidence>
<evidence type="ECO:0000256" key="5">
    <source>
        <dbReference type="ARBA" id="ARBA00023163"/>
    </source>
</evidence>
<feature type="domain" description="OmpR/PhoB-type" evidence="9">
    <location>
        <begin position="124"/>
        <end position="218"/>
    </location>
</feature>
<sequence>MRVLVVEDDAVLRADLAEALTASGFAVETVEDGESAWFLGDTETFDAVVLDLGLPFRDGLSVLKLWRGAGNRMPVIVLSARGSWMERVEGIDAGADDYLAKPFEMVELVSRLRALTRRAAGQAAAVLTCGPLVIDTRRMSAAVNGRALELSPLEYRLLHYLAHHGERIVPPAELAEHVYGDADARDPNALEALIARLRRKTGPKVIETRRGFGYGLAAGA</sequence>
<feature type="modified residue" description="4-aspartylphosphate" evidence="6">
    <location>
        <position position="51"/>
    </location>
</feature>
<dbReference type="InterPro" id="IPR039420">
    <property type="entry name" value="WalR-like"/>
</dbReference>
<dbReference type="PANTHER" id="PTHR48111:SF37">
    <property type="entry name" value="RESPONSE REGULATOR PROTEIN CARR"/>
    <property type="match status" value="1"/>
</dbReference>
<dbReference type="GO" id="GO:0000976">
    <property type="term" value="F:transcription cis-regulatory region binding"/>
    <property type="evidence" value="ECO:0007669"/>
    <property type="project" value="TreeGrafter"/>
</dbReference>
<keyword evidence="4 7" id="KW-0238">DNA-binding</keyword>
<evidence type="ECO:0000256" key="7">
    <source>
        <dbReference type="PROSITE-ProRule" id="PRU01091"/>
    </source>
</evidence>
<dbReference type="CDD" id="cd00383">
    <property type="entry name" value="trans_reg_C"/>
    <property type="match status" value="1"/>
</dbReference>
<evidence type="ECO:0000256" key="3">
    <source>
        <dbReference type="ARBA" id="ARBA00023015"/>
    </source>
</evidence>
<dbReference type="PANTHER" id="PTHR48111">
    <property type="entry name" value="REGULATOR OF RPOS"/>
    <property type="match status" value="1"/>
</dbReference>
<dbReference type="GO" id="GO:0005829">
    <property type="term" value="C:cytosol"/>
    <property type="evidence" value="ECO:0007669"/>
    <property type="project" value="TreeGrafter"/>
</dbReference>
<dbReference type="PROSITE" id="PS50110">
    <property type="entry name" value="RESPONSE_REGULATORY"/>
    <property type="match status" value="1"/>
</dbReference>
<feature type="domain" description="Response regulatory" evidence="8">
    <location>
        <begin position="2"/>
        <end position="116"/>
    </location>
</feature>
<feature type="DNA-binding region" description="OmpR/PhoB-type" evidence="7">
    <location>
        <begin position="124"/>
        <end position="218"/>
    </location>
</feature>
<accession>A0AB39KXH0</accession>
<evidence type="ECO:0000256" key="1">
    <source>
        <dbReference type="ARBA" id="ARBA00022553"/>
    </source>
</evidence>
<dbReference type="SUPFAM" id="SSF52172">
    <property type="entry name" value="CheY-like"/>
    <property type="match status" value="1"/>
</dbReference>
<dbReference type="SMART" id="SM00862">
    <property type="entry name" value="Trans_reg_C"/>
    <property type="match status" value="1"/>
</dbReference>
<dbReference type="AlphaFoldDB" id="A0AB39KXH0"/>
<protein>
    <submittedName>
        <fullName evidence="10">Response regulator transcription factor</fullName>
    </submittedName>
</protein>
<dbReference type="Gene3D" id="1.10.10.10">
    <property type="entry name" value="Winged helix-like DNA-binding domain superfamily/Winged helix DNA-binding domain"/>
    <property type="match status" value="1"/>
</dbReference>
<evidence type="ECO:0000259" key="8">
    <source>
        <dbReference type="PROSITE" id="PS50110"/>
    </source>
</evidence>
<reference evidence="10" key="1">
    <citation type="submission" date="2024-06" db="EMBL/GenBank/DDBJ databases">
        <title>Caulobacter inopinatus, sp. nov.</title>
        <authorList>
            <person name="Donachie S.P."/>
        </authorList>
    </citation>
    <scope>NUCLEOTIDE SEQUENCE</scope>
    <source>
        <strain evidence="10">73W</strain>
    </source>
</reference>
<gene>
    <name evidence="10" type="ORF">ABOZ73_06175</name>
</gene>
<dbReference type="InterPro" id="IPR036388">
    <property type="entry name" value="WH-like_DNA-bd_sf"/>
</dbReference>
<evidence type="ECO:0000313" key="10">
    <source>
        <dbReference type="EMBL" id="XDO98003.1"/>
    </source>
</evidence>
<dbReference type="GO" id="GO:0032993">
    <property type="term" value="C:protein-DNA complex"/>
    <property type="evidence" value="ECO:0007669"/>
    <property type="project" value="TreeGrafter"/>
</dbReference>
<dbReference type="InterPro" id="IPR001867">
    <property type="entry name" value="OmpR/PhoB-type_DNA-bd"/>
</dbReference>
<keyword evidence="3" id="KW-0805">Transcription regulation</keyword>
<dbReference type="FunFam" id="3.40.50.2300:FF:000002">
    <property type="entry name" value="DNA-binding response regulator PhoP"/>
    <property type="match status" value="1"/>
</dbReference>
<dbReference type="Gene3D" id="6.10.250.690">
    <property type="match status" value="1"/>
</dbReference>
<evidence type="ECO:0000256" key="2">
    <source>
        <dbReference type="ARBA" id="ARBA00023012"/>
    </source>
</evidence>
<organism evidence="10">
    <name type="scientific">Caulobacter sp. 73W</name>
    <dbReference type="NCBI Taxonomy" id="3161137"/>
    <lineage>
        <taxon>Bacteria</taxon>
        <taxon>Pseudomonadati</taxon>
        <taxon>Pseudomonadota</taxon>
        <taxon>Alphaproteobacteria</taxon>
        <taxon>Caulobacterales</taxon>
        <taxon>Caulobacteraceae</taxon>
        <taxon>Caulobacter</taxon>
    </lineage>
</organism>
<evidence type="ECO:0000256" key="4">
    <source>
        <dbReference type="ARBA" id="ARBA00023125"/>
    </source>
</evidence>
<dbReference type="Pfam" id="PF00072">
    <property type="entry name" value="Response_reg"/>
    <property type="match status" value="1"/>
</dbReference>
<keyword evidence="1 6" id="KW-0597">Phosphoprotein</keyword>
<dbReference type="GO" id="GO:0006355">
    <property type="term" value="P:regulation of DNA-templated transcription"/>
    <property type="evidence" value="ECO:0007669"/>
    <property type="project" value="InterPro"/>
</dbReference>
<dbReference type="SMART" id="SM00448">
    <property type="entry name" value="REC"/>
    <property type="match status" value="1"/>
</dbReference>
<proteinExistence type="predicted"/>
<name>A0AB39KXH0_9CAUL</name>
<dbReference type="InterPro" id="IPR001789">
    <property type="entry name" value="Sig_transdc_resp-reg_receiver"/>
</dbReference>
<keyword evidence="2" id="KW-0902">Two-component regulatory system</keyword>
<dbReference type="Gene3D" id="3.40.50.2300">
    <property type="match status" value="1"/>
</dbReference>
<dbReference type="GO" id="GO:0000156">
    <property type="term" value="F:phosphorelay response regulator activity"/>
    <property type="evidence" value="ECO:0007669"/>
    <property type="project" value="TreeGrafter"/>
</dbReference>
<dbReference type="InterPro" id="IPR011006">
    <property type="entry name" value="CheY-like_superfamily"/>
</dbReference>
<dbReference type="PROSITE" id="PS51755">
    <property type="entry name" value="OMPR_PHOB"/>
    <property type="match status" value="1"/>
</dbReference>
<dbReference type="EMBL" id="CP158375">
    <property type="protein sequence ID" value="XDO98003.1"/>
    <property type="molecule type" value="Genomic_DNA"/>
</dbReference>